<gene>
    <name evidence="1" type="ORF">QE152_g40011</name>
</gene>
<sequence length="120" mass="14253">MGTRTKGVRERCVLRKNRKEMCFTEEQKREIEKSGIMVIQFKLAALKMKKAVQSLAEKVKKWIATVCEWACQRMDGLSKEYKDATPRQRYKMVKRLEKCGFDEKQINLMVNYQHLSRDNC</sequence>
<evidence type="ECO:0000313" key="1">
    <source>
        <dbReference type="EMBL" id="KAK9679510.1"/>
    </source>
</evidence>
<comment type="caution">
    <text evidence="1">The sequence shown here is derived from an EMBL/GenBank/DDBJ whole genome shotgun (WGS) entry which is preliminary data.</text>
</comment>
<accession>A0AAW1HSL7</accession>
<evidence type="ECO:0000313" key="2">
    <source>
        <dbReference type="Proteomes" id="UP001458880"/>
    </source>
</evidence>
<keyword evidence="2" id="KW-1185">Reference proteome</keyword>
<proteinExistence type="predicted"/>
<reference evidence="1 2" key="1">
    <citation type="journal article" date="2024" name="BMC Genomics">
        <title>De novo assembly and annotation of Popillia japonica's genome with initial clues to its potential as an invasive pest.</title>
        <authorList>
            <person name="Cucini C."/>
            <person name="Boschi S."/>
            <person name="Funari R."/>
            <person name="Cardaioli E."/>
            <person name="Iannotti N."/>
            <person name="Marturano G."/>
            <person name="Paoli F."/>
            <person name="Bruttini M."/>
            <person name="Carapelli A."/>
            <person name="Frati F."/>
            <person name="Nardi F."/>
        </authorList>
    </citation>
    <scope>NUCLEOTIDE SEQUENCE [LARGE SCALE GENOMIC DNA]</scope>
    <source>
        <strain evidence="1">DMR45628</strain>
    </source>
</reference>
<dbReference type="EMBL" id="JASPKY010001015">
    <property type="protein sequence ID" value="KAK9679510.1"/>
    <property type="molecule type" value="Genomic_DNA"/>
</dbReference>
<organism evidence="1 2">
    <name type="scientific">Popillia japonica</name>
    <name type="common">Japanese beetle</name>
    <dbReference type="NCBI Taxonomy" id="7064"/>
    <lineage>
        <taxon>Eukaryota</taxon>
        <taxon>Metazoa</taxon>
        <taxon>Ecdysozoa</taxon>
        <taxon>Arthropoda</taxon>
        <taxon>Hexapoda</taxon>
        <taxon>Insecta</taxon>
        <taxon>Pterygota</taxon>
        <taxon>Neoptera</taxon>
        <taxon>Endopterygota</taxon>
        <taxon>Coleoptera</taxon>
        <taxon>Polyphaga</taxon>
        <taxon>Scarabaeiformia</taxon>
        <taxon>Scarabaeidae</taxon>
        <taxon>Rutelinae</taxon>
        <taxon>Popillia</taxon>
    </lineage>
</organism>
<evidence type="ECO:0008006" key="3">
    <source>
        <dbReference type="Google" id="ProtNLM"/>
    </source>
</evidence>
<name>A0AAW1HSL7_POPJA</name>
<protein>
    <recommendedName>
        <fullName evidence="3">Regulatory protein RecX</fullName>
    </recommendedName>
</protein>
<dbReference type="Proteomes" id="UP001458880">
    <property type="component" value="Unassembled WGS sequence"/>
</dbReference>
<dbReference type="AlphaFoldDB" id="A0AAW1HSL7"/>